<dbReference type="SMART" id="SM00471">
    <property type="entry name" value="HDc"/>
    <property type="match status" value="1"/>
</dbReference>
<dbReference type="KEGG" id="dbr:Deba_3072"/>
<name>E1QLJ0_DESB2</name>
<dbReference type="AlphaFoldDB" id="E1QLJ0"/>
<evidence type="ECO:0000256" key="6">
    <source>
        <dbReference type="ARBA" id="ARBA00022723"/>
    </source>
</evidence>
<evidence type="ECO:0000313" key="9">
    <source>
        <dbReference type="EMBL" id="ADK86425.1"/>
    </source>
</evidence>
<dbReference type="RefSeq" id="WP_013259862.1">
    <property type="nucleotide sequence ID" value="NC_014365.1"/>
</dbReference>
<evidence type="ECO:0000256" key="2">
    <source>
        <dbReference type="ARBA" id="ARBA00001936"/>
    </source>
</evidence>
<dbReference type="PANTHER" id="PTHR11845">
    <property type="entry name" value="5'-DEOXYNUCLEOTIDASE HDDC2"/>
    <property type="match status" value="1"/>
</dbReference>
<comment type="cofactor">
    <cofactor evidence="2">
        <name>Mn(2+)</name>
        <dbReference type="ChEBI" id="CHEBI:29035"/>
    </cofactor>
</comment>
<protein>
    <recommendedName>
        <fullName evidence="5">5'-deoxynucleotidase</fullName>
        <ecNumber evidence="5">3.1.3.89</ecNumber>
    </recommendedName>
</protein>
<dbReference type="Pfam" id="PF13023">
    <property type="entry name" value="HD_3"/>
    <property type="match status" value="1"/>
</dbReference>
<comment type="cofactor">
    <cofactor evidence="3">
        <name>Co(2+)</name>
        <dbReference type="ChEBI" id="CHEBI:48828"/>
    </cofactor>
</comment>
<dbReference type="InterPro" id="IPR006674">
    <property type="entry name" value="HD_domain"/>
</dbReference>
<dbReference type="OrthoDB" id="9786155at2"/>
<dbReference type="SUPFAM" id="SSF109604">
    <property type="entry name" value="HD-domain/PDEase-like"/>
    <property type="match status" value="1"/>
</dbReference>
<dbReference type="Proteomes" id="UP000009047">
    <property type="component" value="Chromosome"/>
</dbReference>
<reference evidence="9 10" key="1">
    <citation type="journal article" date="2010" name="Stand. Genomic Sci.">
        <title>Complete genome sequence of Desulfarculus baarsii type strain (2st14).</title>
        <authorList>
            <person name="Sun H."/>
            <person name="Spring S."/>
            <person name="Lapidus A."/>
            <person name="Davenport K."/>
            <person name="Del Rio T.G."/>
            <person name="Tice H."/>
            <person name="Nolan M."/>
            <person name="Copeland A."/>
            <person name="Cheng J.F."/>
            <person name="Lucas S."/>
            <person name="Tapia R."/>
            <person name="Goodwin L."/>
            <person name="Pitluck S."/>
            <person name="Ivanova N."/>
            <person name="Pagani I."/>
            <person name="Mavromatis K."/>
            <person name="Ovchinnikova G."/>
            <person name="Pati A."/>
            <person name="Chen A."/>
            <person name="Palaniappan K."/>
            <person name="Hauser L."/>
            <person name="Chang Y.J."/>
            <person name="Jeffries C.D."/>
            <person name="Detter J.C."/>
            <person name="Han C."/>
            <person name="Rohde M."/>
            <person name="Brambilla E."/>
            <person name="Goker M."/>
            <person name="Woyke T."/>
            <person name="Bristow J."/>
            <person name="Eisen J.A."/>
            <person name="Markowitz V."/>
            <person name="Hugenholtz P."/>
            <person name="Kyrpides N.C."/>
            <person name="Klenk H.P."/>
            <person name="Land M."/>
        </authorList>
    </citation>
    <scope>NUCLEOTIDE SEQUENCE [LARGE SCALE GENOMIC DNA]</scope>
    <source>
        <strain evidence="10">ATCC 33931 / DSM 2075 / LMG 7858 / VKM B-1802 / 2st14</strain>
    </source>
</reference>
<dbReference type="GO" id="GO:0046872">
    <property type="term" value="F:metal ion binding"/>
    <property type="evidence" value="ECO:0007669"/>
    <property type="project" value="UniProtKB-KW"/>
</dbReference>
<sequence length="196" mass="22442">MKALADFVFEAGMLKKMVRTGYAFLGGGRETVAEHSFRAALIGYWLALEQPGLDAARVALMLLHHDLAEARTGDLNYVNKRYCQADEAKALDHATRRLAPALAGRVRELVEEFNAGQSPEAQLAHDADQIDFMVELKEQWDQGNPNAERWLFYALKRIRTQAGRQLAEAVLEAKWSDWWFEDREELWVRNGDRQPR</sequence>
<evidence type="ECO:0000256" key="4">
    <source>
        <dbReference type="ARBA" id="ARBA00011738"/>
    </source>
</evidence>
<evidence type="ECO:0000313" key="10">
    <source>
        <dbReference type="Proteomes" id="UP000009047"/>
    </source>
</evidence>
<dbReference type="EMBL" id="CP002085">
    <property type="protein sequence ID" value="ADK86425.1"/>
    <property type="molecule type" value="Genomic_DNA"/>
</dbReference>
<keyword evidence="6" id="KW-0479">Metal-binding</keyword>
<organism evidence="9 10">
    <name type="scientific">Desulfarculus baarsii (strain ATCC 33931 / DSM 2075 / LMG 7858 / VKM B-1802 / 2st14)</name>
    <dbReference type="NCBI Taxonomy" id="644282"/>
    <lineage>
        <taxon>Bacteria</taxon>
        <taxon>Pseudomonadati</taxon>
        <taxon>Thermodesulfobacteriota</taxon>
        <taxon>Desulfarculia</taxon>
        <taxon>Desulfarculales</taxon>
        <taxon>Desulfarculaceae</taxon>
        <taxon>Desulfarculus</taxon>
    </lineage>
</organism>
<gene>
    <name evidence="9" type="ordered locus">Deba_3072</name>
</gene>
<proteinExistence type="predicted"/>
<feature type="domain" description="HD/PDEase" evidence="8">
    <location>
        <begin position="28"/>
        <end position="142"/>
    </location>
</feature>
<comment type="catalytic activity">
    <reaction evidence="1">
        <text>a 2'-deoxyribonucleoside 5'-phosphate + H2O = a 2'-deoxyribonucleoside + phosphate</text>
        <dbReference type="Rhea" id="RHEA:36167"/>
        <dbReference type="ChEBI" id="CHEBI:15377"/>
        <dbReference type="ChEBI" id="CHEBI:18274"/>
        <dbReference type="ChEBI" id="CHEBI:43474"/>
        <dbReference type="ChEBI" id="CHEBI:65317"/>
        <dbReference type="EC" id="3.1.3.89"/>
    </reaction>
</comment>
<dbReference type="GO" id="GO:0005737">
    <property type="term" value="C:cytoplasm"/>
    <property type="evidence" value="ECO:0007669"/>
    <property type="project" value="TreeGrafter"/>
</dbReference>
<dbReference type="STRING" id="644282.Deba_3072"/>
<keyword evidence="10" id="KW-1185">Reference proteome</keyword>
<evidence type="ECO:0000256" key="5">
    <source>
        <dbReference type="ARBA" id="ARBA00012964"/>
    </source>
</evidence>
<evidence type="ECO:0000256" key="7">
    <source>
        <dbReference type="ARBA" id="ARBA00022801"/>
    </source>
</evidence>
<dbReference type="InterPro" id="IPR039356">
    <property type="entry name" value="YfbR/HDDC2"/>
</dbReference>
<evidence type="ECO:0000256" key="1">
    <source>
        <dbReference type="ARBA" id="ARBA00001638"/>
    </source>
</evidence>
<dbReference type="EC" id="3.1.3.89" evidence="5"/>
<dbReference type="PANTHER" id="PTHR11845:SF13">
    <property type="entry name" value="5'-DEOXYNUCLEOTIDASE HDDC2"/>
    <property type="match status" value="1"/>
</dbReference>
<dbReference type="GO" id="GO:0002953">
    <property type="term" value="F:5'-deoxynucleotidase activity"/>
    <property type="evidence" value="ECO:0007669"/>
    <property type="project" value="UniProtKB-EC"/>
</dbReference>
<dbReference type="InterPro" id="IPR003607">
    <property type="entry name" value="HD/PDEase_dom"/>
</dbReference>
<dbReference type="Gene3D" id="1.10.3210.10">
    <property type="entry name" value="Hypothetical protein af1432"/>
    <property type="match status" value="1"/>
</dbReference>
<dbReference type="HOGENOM" id="CLU_039453_4_0_7"/>
<evidence type="ECO:0000256" key="3">
    <source>
        <dbReference type="ARBA" id="ARBA00001941"/>
    </source>
</evidence>
<evidence type="ECO:0000259" key="8">
    <source>
        <dbReference type="SMART" id="SM00471"/>
    </source>
</evidence>
<comment type="subunit">
    <text evidence="4">Homodimer.</text>
</comment>
<dbReference type="eggNOG" id="COG1896">
    <property type="taxonomic scope" value="Bacteria"/>
</dbReference>
<keyword evidence="7" id="KW-0378">Hydrolase</keyword>
<accession>E1QLJ0</accession>